<feature type="compositionally biased region" description="Basic and acidic residues" evidence="1">
    <location>
        <begin position="453"/>
        <end position="475"/>
    </location>
</feature>
<feature type="compositionally biased region" description="Polar residues" evidence="1">
    <location>
        <begin position="921"/>
        <end position="936"/>
    </location>
</feature>
<dbReference type="PANTHER" id="PTHR28634:SF1">
    <property type="entry name" value="ZINC FINGER B-BOX DOMAIN-CONTAINING PROTEIN 1"/>
    <property type="match status" value="1"/>
</dbReference>
<feature type="region of interest" description="Disordered" evidence="1">
    <location>
        <begin position="453"/>
        <end position="515"/>
    </location>
</feature>
<feature type="compositionally biased region" description="Basic and acidic residues" evidence="1">
    <location>
        <begin position="1171"/>
        <end position="1212"/>
    </location>
</feature>
<feature type="compositionally biased region" description="Basic and acidic residues" evidence="1">
    <location>
        <begin position="1628"/>
        <end position="1640"/>
    </location>
</feature>
<dbReference type="InterPro" id="IPR037688">
    <property type="entry name" value="ZBBX"/>
</dbReference>
<keyword evidence="3" id="KW-1185">Reference proteome</keyword>
<feature type="compositionally biased region" description="Basic and acidic residues" evidence="1">
    <location>
        <begin position="1279"/>
        <end position="1329"/>
    </location>
</feature>
<dbReference type="EMBL" id="JBJQND010000016">
    <property type="protein sequence ID" value="KAL3848435.1"/>
    <property type="molecule type" value="Genomic_DNA"/>
</dbReference>
<feature type="compositionally biased region" description="Basic and acidic residues" evidence="1">
    <location>
        <begin position="499"/>
        <end position="509"/>
    </location>
</feature>
<evidence type="ECO:0000256" key="1">
    <source>
        <dbReference type="SAM" id="MobiDB-lite"/>
    </source>
</evidence>
<feature type="region of interest" description="Disordered" evidence="1">
    <location>
        <begin position="544"/>
        <end position="618"/>
    </location>
</feature>
<dbReference type="PANTHER" id="PTHR28634">
    <property type="entry name" value="ZINC FINGER B-BOX DOMAIN-CONTAINING PROTEIN 1"/>
    <property type="match status" value="1"/>
</dbReference>
<reference evidence="2 3" key="1">
    <citation type="submission" date="2024-11" db="EMBL/GenBank/DDBJ databases">
        <title>Chromosome-level genome assembly of the freshwater bivalve Anodonta woodiana.</title>
        <authorList>
            <person name="Chen X."/>
        </authorList>
    </citation>
    <scope>NUCLEOTIDE SEQUENCE [LARGE SCALE GENOMIC DNA]</scope>
    <source>
        <strain evidence="2">MN2024</strain>
        <tissue evidence="2">Gills</tissue>
    </source>
</reference>
<feature type="region of interest" description="Disordered" evidence="1">
    <location>
        <begin position="1105"/>
        <end position="1401"/>
    </location>
</feature>
<feature type="compositionally biased region" description="Polar residues" evidence="1">
    <location>
        <begin position="571"/>
        <end position="587"/>
    </location>
</feature>
<sequence length="1640" mass="184811">MSQGKFIFKAMYPCTGHVSETLLGCLEYYSSTKHSALGCLEYYSSTKHSALGCIECYSSTKYSALGCLEYYSSTKHPALGCLECYSSTKYSALGCLECYSSTKYSALGCLECYSSTKYSALGCLKCYSSTKYSALGCLEYYRSTKHSALGCLEYYISTKHSALGYLEYYSSIQQYRLGYLEYYSSVKQYTLGYLEYYSSIKQNTLGYLEYYSSVKQYTLDYLEYYSSIKQYRLGYLEYYSSIKQYTLDYLEYYSSIKQYRLGCLEYYSSIKQYTVDYLEYYSSIKQYTLGNLEYYSSIKQYRLGYLEYYSSIKQYTLDYLEYYSSIKQYRLGYLEYYSSIKQYTLDYLEYYSSIKQYRLGYLEYYSSIKQYTVDYLEYYSSIKQYTLGNLEYYSSIKQYTLGYLKYYSSTKHSTLDKISHSKYTQHVYCSDKISHSKYMQHVAIVLSRSHTEYQESQAGDKKVGNREQKDGREAAGTKTGHGKRKRGERGSKGKMKIVVLKDKPLDIPERSSQPGTMAFIAQKGLLTPRDKPKGAKCGQCEERSAAVATGPRQCFASPRPTPPQSARKSEQLSANGATSPYTPNITDNRIGRNGPDGASGSFDGNDSLHEAYNEEESAASFQEALQAWRGEKPNMAAKNLPRQSPRVVYSPVRTPVVNVDSATATTEVDAPEIEVKFNTHSLSYAEKLMLKKHRRMDLESLSTPRVSDMELMDIEYGDKEFDEEDRVSFQALYDAVVSTNQPSLIKSRDDNNFSVEEISGSSSQHNVDHTSAYTVEEVSDLRSWEIDAMIEMSLSKPEPKNSSIAPANSPTPPSAKLPSAGRNRRKKSARQFSDVENSDTSFPDRIKSTADVEKSNYSKYSSASGKPDAEKQPLSSTKSKPQSANFTQEYDNKKLVTEEQSDSSKISKPKSAKSRPESAKSRPQTGKRANSRQSGHSRPNSSASNRAASRLSKESQGILTKAPSSALQEVARIPITGHTYQSGNLEDFFMAGGVKPIPQDRVMTPSSTRSMSAQSRSDVKVSYQLYSMAPKSWKPDRSTTENVPMENIDNEVAQEERVDSVMAYHAMSEQIVSDMTENLVQRIVDTYGENFGDYPFTDEDRPLSAAQSYVGSRPSTVRSSRLSDGSVSARFSTQDRQSQGNHVSPRDVPSRQSASDVPLRQSEMDATSRQSARDIPSRQSARDIPSRQSARDIPSRQSARDNPSKESARDVPSRQSARDVPSMTSDRGISSRQSAKDIPSRQSARDNPSKESVRDNPSKESARDVPSMTSARGISSRQSAKDIPSRQSARDNPSRQSARDNPSRQSARDNPSKESARDVPPRQSPRDVSSRLSARGISSRQSARDNPSMTSARDVPSRQSADDLQMRESYQDITARESARNLTSNESSRSFTPSQSENEMTPVQSAIYISSRQSNRYDAVDQSLRDSNISQHSLRDLSANHSAQAVRLSNNDRNVLSRISMNEDNKDSSQYEEEIIPRQVSHSGTPRYRGHSATSRSVRNTPLPDRAPSRAKTFHGNEELGHQAKVVVMEGTDLSVYDEFGQKEIRNKDDEETLDKLEWELASESGRITADGKISRMDLPEDMSDDSVNSSQESFRSLSRLSQTDHGYDINSRLRKDELVDEDEDDENRSLDEEEVRALD</sequence>
<feature type="compositionally biased region" description="Polar residues" evidence="1">
    <location>
        <begin position="1222"/>
        <end position="1233"/>
    </location>
</feature>
<feature type="compositionally biased region" description="Polar residues" evidence="1">
    <location>
        <begin position="1330"/>
        <end position="1351"/>
    </location>
</feature>
<feature type="region of interest" description="Disordered" evidence="1">
    <location>
        <begin position="1480"/>
        <end position="1511"/>
    </location>
</feature>
<name>A0ABD3UGA8_SINWO</name>
<feature type="compositionally biased region" description="Polar residues" evidence="1">
    <location>
        <begin position="873"/>
        <end position="889"/>
    </location>
</feature>
<feature type="compositionally biased region" description="Basic and acidic residues" evidence="1">
    <location>
        <begin position="1606"/>
        <end position="1618"/>
    </location>
</feature>
<protein>
    <submittedName>
        <fullName evidence="2">Uncharacterized protein</fullName>
    </submittedName>
</protein>
<accession>A0ABD3UGA8</accession>
<feature type="compositionally biased region" description="Polar residues" evidence="1">
    <location>
        <begin position="830"/>
        <end position="841"/>
    </location>
</feature>
<feature type="compositionally biased region" description="Basic and acidic residues" evidence="1">
    <location>
        <begin position="1234"/>
        <end position="1263"/>
    </location>
</feature>
<feature type="compositionally biased region" description="Polar residues" evidence="1">
    <location>
        <begin position="1586"/>
        <end position="1605"/>
    </location>
</feature>
<feature type="region of interest" description="Disordered" evidence="1">
    <location>
        <begin position="1572"/>
        <end position="1640"/>
    </location>
</feature>
<proteinExistence type="predicted"/>
<feature type="compositionally biased region" description="Polar residues" evidence="1">
    <location>
        <begin position="1267"/>
        <end position="1278"/>
    </location>
</feature>
<feature type="compositionally biased region" description="Basic and acidic residues" evidence="1">
    <location>
        <begin position="1360"/>
        <end position="1379"/>
    </location>
</feature>
<gene>
    <name evidence="2" type="ORF">ACJMK2_019292</name>
</gene>
<comment type="caution">
    <text evidence="2">The sequence shown here is derived from an EMBL/GenBank/DDBJ whole genome shotgun (WGS) entry which is preliminary data.</text>
</comment>
<dbReference type="Proteomes" id="UP001634394">
    <property type="component" value="Unassembled WGS sequence"/>
</dbReference>
<feature type="compositionally biased region" description="Polar residues" evidence="1">
    <location>
        <begin position="1380"/>
        <end position="1401"/>
    </location>
</feature>
<feature type="compositionally biased region" description="Basic and acidic residues" evidence="1">
    <location>
        <begin position="842"/>
        <end position="856"/>
    </location>
</feature>
<feature type="compositionally biased region" description="Low complexity" evidence="1">
    <location>
        <begin position="937"/>
        <end position="950"/>
    </location>
</feature>
<feature type="compositionally biased region" description="Polar residues" evidence="1">
    <location>
        <begin position="954"/>
        <end position="964"/>
    </location>
</feature>
<evidence type="ECO:0000313" key="3">
    <source>
        <dbReference type="Proteomes" id="UP001634394"/>
    </source>
</evidence>
<organism evidence="2 3">
    <name type="scientific">Sinanodonta woodiana</name>
    <name type="common">Chinese pond mussel</name>
    <name type="synonym">Anodonta woodiana</name>
    <dbReference type="NCBI Taxonomy" id="1069815"/>
    <lineage>
        <taxon>Eukaryota</taxon>
        <taxon>Metazoa</taxon>
        <taxon>Spiralia</taxon>
        <taxon>Lophotrochozoa</taxon>
        <taxon>Mollusca</taxon>
        <taxon>Bivalvia</taxon>
        <taxon>Autobranchia</taxon>
        <taxon>Heteroconchia</taxon>
        <taxon>Palaeoheterodonta</taxon>
        <taxon>Unionida</taxon>
        <taxon>Unionoidea</taxon>
        <taxon>Unionidae</taxon>
        <taxon>Unioninae</taxon>
        <taxon>Sinanodonta</taxon>
    </lineage>
</organism>
<evidence type="ECO:0000313" key="2">
    <source>
        <dbReference type="EMBL" id="KAL3848435.1"/>
    </source>
</evidence>
<feature type="compositionally biased region" description="Polar residues" evidence="1">
    <location>
        <begin position="1105"/>
        <end position="1142"/>
    </location>
</feature>
<feature type="region of interest" description="Disordered" evidence="1">
    <location>
        <begin position="796"/>
        <end position="964"/>
    </location>
</feature>
<feature type="compositionally biased region" description="Basic residues" evidence="1">
    <location>
        <begin position="480"/>
        <end position="495"/>
    </location>
</feature>